<evidence type="ECO:0000256" key="4">
    <source>
        <dbReference type="ARBA" id="ARBA00022729"/>
    </source>
</evidence>
<dbReference type="InterPro" id="IPR006060">
    <property type="entry name" value="Maltose/Cyclodextrin-bd"/>
</dbReference>
<dbReference type="GO" id="GO:1901982">
    <property type="term" value="F:maltose binding"/>
    <property type="evidence" value="ECO:0007669"/>
    <property type="project" value="TreeGrafter"/>
</dbReference>
<keyword evidence="4" id="KW-0732">Signal</keyword>
<dbReference type="PANTHER" id="PTHR30061:SF50">
    <property type="entry name" value="MALTOSE_MALTODEXTRIN-BINDING PERIPLASMIC PROTEIN"/>
    <property type="match status" value="1"/>
</dbReference>
<evidence type="ECO:0000313" key="5">
    <source>
        <dbReference type="EMBL" id="QSG02576.1"/>
    </source>
</evidence>
<dbReference type="Pfam" id="PF13416">
    <property type="entry name" value="SBP_bac_8"/>
    <property type="match status" value="1"/>
</dbReference>
<protein>
    <submittedName>
        <fullName evidence="5">Maltose-binding periplasmic protein</fullName>
    </submittedName>
</protein>
<keyword evidence="6" id="KW-1185">Reference proteome</keyword>
<dbReference type="GO" id="GO:0015144">
    <property type="term" value="F:carbohydrate transmembrane transporter activity"/>
    <property type="evidence" value="ECO:0007669"/>
    <property type="project" value="InterPro"/>
</dbReference>
<comment type="similarity">
    <text evidence="1">Belongs to the bacterial solute-binding protein 1 family.</text>
</comment>
<evidence type="ECO:0000313" key="6">
    <source>
        <dbReference type="Proteomes" id="UP000663586"/>
    </source>
</evidence>
<dbReference type="Proteomes" id="UP000663586">
    <property type="component" value="Chromosome"/>
</dbReference>
<dbReference type="EMBL" id="CP064786">
    <property type="protein sequence ID" value="QSG02576.1"/>
    <property type="molecule type" value="Genomic_DNA"/>
</dbReference>
<name>A0A897MWN9_9EURY</name>
<dbReference type="AlphaFoldDB" id="A0A897MWN9"/>
<dbReference type="GO" id="GO:0042956">
    <property type="term" value="P:maltodextrin transmembrane transport"/>
    <property type="evidence" value="ECO:0007669"/>
    <property type="project" value="TreeGrafter"/>
</dbReference>
<dbReference type="PRINTS" id="PR00181">
    <property type="entry name" value="MALTOSEBP"/>
</dbReference>
<reference evidence="5" key="1">
    <citation type="submission" date="2020-11" db="EMBL/GenBank/DDBJ databases">
        <title>Carbohydrate-dependent, anaerobic sulfur respiration: A novel catabolism in halophilic archaea.</title>
        <authorList>
            <person name="Sorokin D.Y."/>
            <person name="Messina E."/>
            <person name="Smedile F."/>
            <person name="La Cono V."/>
            <person name="Hallsworth J.E."/>
            <person name="Yakimov M.M."/>
        </authorList>
    </citation>
    <scope>NUCLEOTIDE SEQUENCE</scope>
    <source>
        <strain evidence="5">AArc-S</strain>
    </source>
</reference>
<gene>
    <name evidence="5" type="primary">malE2</name>
    <name evidence="5" type="ORF">AArcS_1361</name>
</gene>
<organism evidence="5 6">
    <name type="scientific">Natranaeroarchaeum sulfidigenes</name>
    <dbReference type="NCBI Taxonomy" id="2784880"/>
    <lineage>
        <taxon>Archaea</taxon>
        <taxon>Methanobacteriati</taxon>
        <taxon>Methanobacteriota</taxon>
        <taxon>Stenosarchaea group</taxon>
        <taxon>Halobacteria</taxon>
        <taxon>Halobacteriales</taxon>
        <taxon>Natronoarchaeaceae</taxon>
        <taxon>Natranaeroarchaeum</taxon>
    </lineage>
</organism>
<accession>A0A897MWN9</accession>
<proteinExistence type="inferred from homology"/>
<dbReference type="GO" id="GO:0055052">
    <property type="term" value="C:ATP-binding cassette (ABC) transporter complex, substrate-binding subunit-containing"/>
    <property type="evidence" value="ECO:0007669"/>
    <property type="project" value="TreeGrafter"/>
</dbReference>
<evidence type="ECO:0000256" key="3">
    <source>
        <dbReference type="ARBA" id="ARBA00022597"/>
    </source>
</evidence>
<sequence length="414" mass="45168">MSVLAQTQVMDRRTVLKSAGGIVAASSLSGCLNGGDAPGDASIWHELPDPLAAALETGVDAYEAETGSQISVQEFSALESQLSTAVDGGSPPELYTWTHDRVGNHHDRGFLFDATGYLDLDVEETFTELAAQAVRTPDGEETIGLPRSAEVPTLLYNREYLDSPPETLDELVAQAEEFHAPDDEQYGFTCPGRAYFISAYLLAFGGFVSRLDEDGIPELGIEDDEFHEGMELYREELSELQPPGLDYDTQTDAFASGDALFHINGPWAVDGLHDAAVELGVTSLPEIDGGELSPYAGISIWYFTTAMTDDEGDDRRDTALDFAEWYCTSDEIADRMATEHSRVPVVTDVDTEALTDDIEGFYQTFTQATLQPAHREMDAVWGPLDDAIVDILENGDGIAERLTAAAEVIREDWE</sequence>
<dbReference type="GO" id="GO:0015768">
    <property type="term" value="P:maltose transport"/>
    <property type="evidence" value="ECO:0007669"/>
    <property type="project" value="TreeGrafter"/>
</dbReference>
<evidence type="ECO:0000256" key="2">
    <source>
        <dbReference type="ARBA" id="ARBA00022448"/>
    </source>
</evidence>
<dbReference type="SUPFAM" id="SSF53850">
    <property type="entry name" value="Periplasmic binding protein-like II"/>
    <property type="match status" value="1"/>
</dbReference>
<dbReference type="KEGG" id="hara:AArcS_1361"/>
<dbReference type="PANTHER" id="PTHR30061">
    <property type="entry name" value="MALTOSE-BINDING PERIPLASMIC PROTEIN"/>
    <property type="match status" value="1"/>
</dbReference>
<evidence type="ECO:0000256" key="1">
    <source>
        <dbReference type="ARBA" id="ARBA00008520"/>
    </source>
</evidence>
<keyword evidence="2" id="KW-0813">Transport</keyword>
<dbReference type="InterPro" id="IPR006059">
    <property type="entry name" value="SBP"/>
</dbReference>
<dbReference type="Gene3D" id="3.40.190.10">
    <property type="entry name" value="Periplasmic binding protein-like II"/>
    <property type="match status" value="2"/>
</dbReference>
<keyword evidence="3" id="KW-0762">Sugar transport</keyword>